<evidence type="ECO:0000256" key="3">
    <source>
        <dbReference type="RuleBase" id="RU362132"/>
    </source>
</evidence>
<dbReference type="Pfam" id="PF00205">
    <property type="entry name" value="TPP_enzyme_M"/>
    <property type="match status" value="1"/>
</dbReference>
<dbReference type="GO" id="GO:0003984">
    <property type="term" value="F:acetolactate synthase activity"/>
    <property type="evidence" value="ECO:0007669"/>
    <property type="project" value="TreeGrafter"/>
</dbReference>
<dbReference type="PANTHER" id="PTHR18968:SF13">
    <property type="entry name" value="ACETOLACTATE SYNTHASE CATALYTIC SUBUNIT, MITOCHONDRIAL"/>
    <property type="match status" value="1"/>
</dbReference>
<feature type="domain" description="Thiamine pyrophosphate enzyme TPP-binding" evidence="5">
    <location>
        <begin position="455"/>
        <end position="586"/>
    </location>
</feature>
<dbReference type="Proteomes" id="UP000315364">
    <property type="component" value="Chromosome"/>
</dbReference>
<proteinExistence type="inferred from homology"/>
<dbReference type="InterPro" id="IPR029061">
    <property type="entry name" value="THDP-binding"/>
</dbReference>
<gene>
    <name evidence="7" type="ORF">FPZ08_05360</name>
</gene>
<dbReference type="KEGG" id="dea:FPZ08_05360"/>
<evidence type="ECO:0000313" key="8">
    <source>
        <dbReference type="Proteomes" id="UP000315364"/>
    </source>
</evidence>
<dbReference type="SUPFAM" id="SSF52518">
    <property type="entry name" value="Thiamin diphosphate-binding fold (THDP-binding)"/>
    <property type="match status" value="2"/>
</dbReference>
<dbReference type="GO" id="GO:0005948">
    <property type="term" value="C:acetolactate synthase complex"/>
    <property type="evidence" value="ECO:0007669"/>
    <property type="project" value="TreeGrafter"/>
</dbReference>
<dbReference type="PANTHER" id="PTHR18968">
    <property type="entry name" value="THIAMINE PYROPHOSPHATE ENZYMES"/>
    <property type="match status" value="1"/>
</dbReference>
<dbReference type="Gene3D" id="3.40.50.1220">
    <property type="entry name" value="TPP-binding domain"/>
    <property type="match status" value="1"/>
</dbReference>
<dbReference type="Pfam" id="PF02776">
    <property type="entry name" value="TPP_enzyme_N"/>
    <property type="match status" value="1"/>
</dbReference>
<evidence type="ECO:0000259" key="6">
    <source>
        <dbReference type="Pfam" id="PF02776"/>
    </source>
</evidence>
<evidence type="ECO:0000313" key="7">
    <source>
        <dbReference type="EMBL" id="QDZ10221.1"/>
    </source>
</evidence>
<keyword evidence="2 3" id="KW-0786">Thiamine pyrophosphate</keyword>
<comment type="similarity">
    <text evidence="1 3">Belongs to the TPP enzyme family.</text>
</comment>
<dbReference type="InterPro" id="IPR029035">
    <property type="entry name" value="DHS-like_NAD/FAD-binding_dom"/>
</dbReference>
<dbReference type="InterPro" id="IPR012001">
    <property type="entry name" value="Thiamin_PyroP_enz_TPP-bd_dom"/>
</dbReference>
<accession>A0A5B8LQC8</accession>
<name>A0A5B8LQC8_9HYPH</name>
<dbReference type="Pfam" id="PF02775">
    <property type="entry name" value="TPP_enzyme_C"/>
    <property type="match status" value="1"/>
</dbReference>
<dbReference type="OrthoDB" id="7534569at2"/>
<dbReference type="CDD" id="cd07035">
    <property type="entry name" value="TPP_PYR_POX_like"/>
    <property type="match status" value="1"/>
</dbReference>
<dbReference type="SUPFAM" id="SSF52467">
    <property type="entry name" value="DHS-like NAD/FAD-binding domain"/>
    <property type="match status" value="1"/>
</dbReference>
<sequence length="613" mass="66018">MPGLRRACSSNWSICLIHWDSPDVAAAIRRHIHCKCELRFPPAWQAQGEPMSGGVQQVIAETTDGAGEQLIYEALADAFAAEGVDHHFLLMGHGQMLWAIAMDKLPGMRSIDARHEHCAVAEAIGYHFATGKVGVASVTCGPGFTQTMTALTSAAQAQVPLVILAADSPLNQRWYNQSVDQAALARATGSHFIAAHSPALMRDHVQEAFYTARFERRPVVLSIPYDLLKLRISTQRPYIPSTALLPQVGPMPPNPTDIERLAGRLRTAQRPIFLAGRGAVRSGAGPAIEALANAAGALLATSLPARGLFDHSPFSVGVAGGFASQLAVQCFAEADMVVAIGASLTHYTVDGGALFPNAFTAQIDENPLGMRHGRRAADIYVRGDAALAAEAFMLELEGGTTARFRSDELARRIAETPPDTTPYEVEPGLLDPREVVKEIDGVIPKDWDIVSGTGHSSYFYTHLRNRRPEQFHVLREFGAIGSSLAMAIGVAAARNNGKVLLLDGDGGLMMHIQELESIQRQGIRLIICALNDGGFGAEIHKLRKLGVDEKMATFGRPDFAAIGKGFGLDVATIAQPGEIERAFAQYDPEGRSAIWDVHISTRVSSPRGRKQPN</sequence>
<dbReference type="GO" id="GO:0009097">
    <property type="term" value="P:isoleucine biosynthetic process"/>
    <property type="evidence" value="ECO:0007669"/>
    <property type="project" value="TreeGrafter"/>
</dbReference>
<dbReference type="Gene3D" id="3.40.50.970">
    <property type="match status" value="2"/>
</dbReference>
<organism evidence="7 8">
    <name type="scientific">Devosia ginsengisoli</name>
    <dbReference type="NCBI Taxonomy" id="400770"/>
    <lineage>
        <taxon>Bacteria</taxon>
        <taxon>Pseudomonadati</taxon>
        <taxon>Pseudomonadota</taxon>
        <taxon>Alphaproteobacteria</taxon>
        <taxon>Hyphomicrobiales</taxon>
        <taxon>Devosiaceae</taxon>
        <taxon>Devosia</taxon>
    </lineage>
</organism>
<dbReference type="GO" id="GO:0050660">
    <property type="term" value="F:flavin adenine dinucleotide binding"/>
    <property type="evidence" value="ECO:0007669"/>
    <property type="project" value="TreeGrafter"/>
</dbReference>
<dbReference type="InterPro" id="IPR011766">
    <property type="entry name" value="TPP_enzyme_TPP-bd"/>
</dbReference>
<evidence type="ECO:0000259" key="5">
    <source>
        <dbReference type="Pfam" id="PF02775"/>
    </source>
</evidence>
<reference evidence="7 8" key="1">
    <citation type="submission" date="2019-07" db="EMBL/GenBank/DDBJ databases">
        <title>Full genome sequence of Devosia sp. Gsoil 520.</title>
        <authorList>
            <person name="Im W.-T."/>
        </authorList>
    </citation>
    <scope>NUCLEOTIDE SEQUENCE [LARGE SCALE GENOMIC DNA]</scope>
    <source>
        <strain evidence="7 8">Gsoil 520</strain>
    </source>
</reference>
<evidence type="ECO:0000256" key="2">
    <source>
        <dbReference type="ARBA" id="ARBA00023052"/>
    </source>
</evidence>
<dbReference type="InterPro" id="IPR012000">
    <property type="entry name" value="Thiamin_PyroP_enz_cen_dom"/>
</dbReference>
<dbReference type="AlphaFoldDB" id="A0A5B8LQC8"/>
<protein>
    <submittedName>
        <fullName evidence="7">Thiamine pyrophosphate-binding protein</fullName>
    </submittedName>
</protein>
<dbReference type="GO" id="GO:0009099">
    <property type="term" value="P:L-valine biosynthetic process"/>
    <property type="evidence" value="ECO:0007669"/>
    <property type="project" value="TreeGrafter"/>
</dbReference>
<dbReference type="GO" id="GO:0030976">
    <property type="term" value="F:thiamine pyrophosphate binding"/>
    <property type="evidence" value="ECO:0007669"/>
    <property type="project" value="InterPro"/>
</dbReference>
<dbReference type="InterPro" id="IPR045229">
    <property type="entry name" value="TPP_enz"/>
</dbReference>
<feature type="domain" description="Thiamine pyrophosphate enzyme N-terminal TPP-binding" evidence="6">
    <location>
        <begin position="73"/>
        <end position="182"/>
    </location>
</feature>
<evidence type="ECO:0000259" key="4">
    <source>
        <dbReference type="Pfam" id="PF00205"/>
    </source>
</evidence>
<feature type="domain" description="Thiamine pyrophosphate enzyme central" evidence="4">
    <location>
        <begin position="258"/>
        <end position="391"/>
    </location>
</feature>
<dbReference type="EMBL" id="CP042304">
    <property type="protein sequence ID" value="QDZ10221.1"/>
    <property type="molecule type" value="Genomic_DNA"/>
</dbReference>
<dbReference type="CDD" id="cd00568">
    <property type="entry name" value="TPP_enzymes"/>
    <property type="match status" value="1"/>
</dbReference>
<keyword evidence="8" id="KW-1185">Reference proteome</keyword>
<dbReference type="GO" id="GO:0000287">
    <property type="term" value="F:magnesium ion binding"/>
    <property type="evidence" value="ECO:0007669"/>
    <property type="project" value="InterPro"/>
</dbReference>
<evidence type="ECO:0000256" key="1">
    <source>
        <dbReference type="ARBA" id="ARBA00007812"/>
    </source>
</evidence>